<sequence length="459" mass="49697">MSQNSIVDVKAWIDSRSISGYQWLILSLCFIIIMFDGYDAAVMGFIAPALMDDWGMGRGAMGPILGAAMFGVAIGALVAGPYADRFGRKRILLISILCFAVFSMMSTFARTPMEMGILRFLTGLGLGAVMPNTVTLVSEYMPERRRSLMITVMYSGFNIGSGLGGFIAAGLLPHFGWKSVLFLGGIVPLVMLPVLLWILPESAMYMVVRNVAKEKIEKVLRRAGGVFSSETKFVLKAPVIQQKAKVFQLFTQGYAKGTLVLWLTYFMGLFVIYLLNGWLPTIMRNSGFTMERAAIVAGLFQLGGTFGGLMVGGLMDRFKARRVIALFYLIGMTCLLSQGIGNFGANTLAVLVFFSGVCINGAQTGLQAFSPAFYPTEMRATGVCWMHGVGRTGAIISSSTGGILLGLFSGQNVIFLVLAVPALLAGLSILMHRAAHPVEMIKGIDLNDIPELSRTMNVR</sequence>
<dbReference type="GO" id="GO:0005886">
    <property type="term" value="C:plasma membrane"/>
    <property type="evidence" value="ECO:0007669"/>
    <property type="project" value="UniProtKB-SubCell"/>
</dbReference>
<dbReference type="EMBL" id="MRWE01000036">
    <property type="protein sequence ID" value="ORJ24060.1"/>
    <property type="molecule type" value="Genomic_DNA"/>
</dbReference>
<dbReference type="InterPro" id="IPR005829">
    <property type="entry name" value="Sugar_transporter_CS"/>
</dbReference>
<dbReference type="PROSITE" id="PS00216">
    <property type="entry name" value="SUGAR_TRANSPORT_1"/>
    <property type="match status" value="1"/>
</dbReference>
<dbReference type="RefSeq" id="WP_017490144.1">
    <property type="nucleotide sequence ID" value="NZ_CAUQAZ010000017.1"/>
</dbReference>
<dbReference type="STRING" id="1646377.BS640_18400"/>
<feature type="transmembrane region" description="Helical" evidence="5">
    <location>
        <begin position="117"/>
        <end position="137"/>
    </location>
</feature>
<dbReference type="Pfam" id="PF07690">
    <property type="entry name" value="MFS_1"/>
    <property type="match status" value="1"/>
</dbReference>
<comment type="caution">
    <text evidence="7">The sequence shown here is derived from an EMBL/GenBank/DDBJ whole genome shotgun (WGS) entry which is preliminary data.</text>
</comment>
<reference evidence="7 8" key="1">
    <citation type="journal article" date="2017" name="Int. J. Syst. Evol. Microbiol.">
        <title>Rouxiella badensis sp. nov. and Rouxiella silvae sp. nov. isolated from peat bog soil in Germany and emendation of the genus description.</title>
        <authorList>
            <person name="Le Fleche-Mateos A."/>
            <person name="Kugler J.H."/>
            <person name="Hansen S.H."/>
            <person name="Syldatk C."/>
            <person name="Hausmann R."/>
            <person name="Lomprez F."/>
            <person name="Vandenbogaert M."/>
            <person name="Manuguerra J.C."/>
            <person name="Grimont P.A."/>
        </authorList>
    </citation>
    <scope>NUCLEOTIDE SEQUENCE [LARGE SCALE GENOMIC DNA]</scope>
    <source>
        <strain evidence="7 8">DSM 100043</strain>
    </source>
</reference>
<dbReference type="PROSITE" id="PS00217">
    <property type="entry name" value="SUGAR_TRANSPORT_2"/>
    <property type="match status" value="1"/>
</dbReference>
<feature type="transmembrane region" description="Helical" evidence="5">
    <location>
        <begin position="91"/>
        <end position="111"/>
    </location>
</feature>
<feature type="domain" description="Major facilitator superfamily (MFS) profile" evidence="6">
    <location>
        <begin position="25"/>
        <end position="437"/>
    </location>
</feature>
<accession>A0A1X0WB97</accession>
<feature type="transmembrane region" description="Helical" evidence="5">
    <location>
        <begin position="59"/>
        <end position="79"/>
    </location>
</feature>
<dbReference type="InterPro" id="IPR020846">
    <property type="entry name" value="MFS_dom"/>
</dbReference>
<feature type="transmembrane region" description="Helical" evidence="5">
    <location>
        <begin position="149"/>
        <end position="173"/>
    </location>
</feature>
<evidence type="ECO:0000313" key="8">
    <source>
        <dbReference type="Proteomes" id="UP000192536"/>
    </source>
</evidence>
<dbReference type="PROSITE" id="PS50850">
    <property type="entry name" value="MFS"/>
    <property type="match status" value="1"/>
</dbReference>
<dbReference type="InterPro" id="IPR011701">
    <property type="entry name" value="MFS"/>
</dbReference>
<keyword evidence="3 5" id="KW-1133">Transmembrane helix</keyword>
<evidence type="ECO:0000256" key="5">
    <source>
        <dbReference type="SAM" id="Phobius"/>
    </source>
</evidence>
<dbReference type="CDD" id="cd17365">
    <property type="entry name" value="MFS_PcaK_like"/>
    <property type="match status" value="1"/>
</dbReference>
<feature type="transmembrane region" description="Helical" evidence="5">
    <location>
        <begin position="179"/>
        <end position="199"/>
    </location>
</feature>
<dbReference type="PANTHER" id="PTHR23508:SF10">
    <property type="entry name" value="CARBOXYLIC ACID TRANSPORTER PROTEIN HOMOLOG"/>
    <property type="match status" value="1"/>
</dbReference>
<evidence type="ECO:0000256" key="4">
    <source>
        <dbReference type="ARBA" id="ARBA00023136"/>
    </source>
</evidence>
<feature type="transmembrane region" description="Helical" evidence="5">
    <location>
        <begin position="414"/>
        <end position="432"/>
    </location>
</feature>
<proteinExistence type="predicted"/>
<evidence type="ECO:0000259" key="6">
    <source>
        <dbReference type="PROSITE" id="PS50850"/>
    </source>
</evidence>
<dbReference type="InterPro" id="IPR036259">
    <property type="entry name" value="MFS_trans_sf"/>
</dbReference>
<dbReference type="Gene3D" id="1.20.1250.20">
    <property type="entry name" value="MFS general substrate transporter like domains"/>
    <property type="match status" value="1"/>
</dbReference>
<dbReference type="GeneID" id="93565234"/>
<feature type="transmembrane region" description="Helical" evidence="5">
    <location>
        <begin position="259"/>
        <end position="281"/>
    </location>
</feature>
<feature type="transmembrane region" description="Helical" evidence="5">
    <location>
        <begin position="21"/>
        <end position="47"/>
    </location>
</feature>
<keyword evidence="4 5" id="KW-0472">Membrane</keyword>
<keyword evidence="8" id="KW-1185">Reference proteome</keyword>
<name>A0A1X0WB97_9GAMM</name>
<evidence type="ECO:0000313" key="7">
    <source>
        <dbReference type="EMBL" id="ORJ24060.1"/>
    </source>
</evidence>
<comment type="subcellular location">
    <subcellularLocation>
        <location evidence="1">Endomembrane system</location>
        <topology evidence="1">Multi-pass membrane protein</topology>
    </subcellularLocation>
</comment>
<gene>
    <name evidence="7" type="ORF">BS640_18400</name>
</gene>
<feature type="transmembrane region" description="Helical" evidence="5">
    <location>
        <begin position="293"/>
        <end position="311"/>
    </location>
</feature>
<organism evidence="7 8">
    <name type="scientific">Rouxiella badensis</name>
    <dbReference type="NCBI Taxonomy" id="1646377"/>
    <lineage>
        <taxon>Bacteria</taxon>
        <taxon>Pseudomonadati</taxon>
        <taxon>Pseudomonadota</taxon>
        <taxon>Gammaproteobacteria</taxon>
        <taxon>Enterobacterales</taxon>
        <taxon>Yersiniaceae</taxon>
        <taxon>Rouxiella</taxon>
    </lineage>
</organism>
<protein>
    <submittedName>
        <fullName evidence="7">4-hydroxybenzoate transporter</fullName>
    </submittedName>
</protein>
<dbReference type="AlphaFoldDB" id="A0A1X0WB97"/>
<keyword evidence="2 5" id="KW-0812">Transmembrane</keyword>
<evidence type="ECO:0000256" key="1">
    <source>
        <dbReference type="ARBA" id="ARBA00004127"/>
    </source>
</evidence>
<evidence type="ECO:0000256" key="3">
    <source>
        <dbReference type="ARBA" id="ARBA00022989"/>
    </source>
</evidence>
<evidence type="ECO:0000256" key="2">
    <source>
        <dbReference type="ARBA" id="ARBA00022692"/>
    </source>
</evidence>
<feature type="transmembrane region" description="Helical" evidence="5">
    <location>
        <begin position="323"/>
        <end position="341"/>
    </location>
</feature>
<dbReference type="PANTHER" id="PTHR23508">
    <property type="entry name" value="CARBOXYLIC ACID TRANSPORTER PROTEIN HOMOLOG"/>
    <property type="match status" value="1"/>
</dbReference>
<dbReference type="GO" id="GO:0046943">
    <property type="term" value="F:carboxylic acid transmembrane transporter activity"/>
    <property type="evidence" value="ECO:0007669"/>
    <property type="project" value="TreeGrafter"/>
</dbReference>
<dbReference type="SUPFAM" id="SSF103473">
    <property type="entry name" value="MFS general substrate transporter"/>
    <property type="match status" value="1"/>
</dbReference>
<dbReference type="Proteomes" id="UP000192536">
    <property type="component" value="Unassembled WGS sequence"/>
</dbReference>